<dbReference type="STRING" id="436010.A0A166GQC1"/>
<dbReference type="EMBL" id="KV417576">
    <property type="protein sequence ID" value="KZP18062.1"/>
    <property type="molecule type" value="Genomic_DNA"/>
</dbReference>
<feature type="transmembrane region" description="Helical" evidence="2">
    <location>
        <begin position="526"/>
        <end position="548"/>
    </location>
</feature>
<feature type="region of interest" description="Disordered" evidence="1">
    <location>
        <begin position="351"/>
        <end position="373"/>
    </location>
</feature>
<proteinExistence type="predicted"/>
<feature type="transmembrane region" description="Helical" evidence="2">
    <location>
        <begin position="94"/>
        <end position="112"/>
    </location>
</feature>
<keyword evidence="2" id="KW-0812">Transmembrane</keyword>
<dbReference type="OrthoDB" id="3029001at2759"/>
<name>A0A166GQC1_9AGAM</name>
<dbReference type="PANTHER" id="PTHR35043:SF9">
    <property type="match status" value="1"/>
</dbReference>
<feature type="transmembrane region" description="Helical" evidence="2">
    <location>
        <begin position="560"/>
        <end position="579"/>
    </location>
</feature>
<dbReference type="AlphaFoldDB" id="A0A166GQC1"/>
<evidence type="ECO:0000313" key="4">
    <source>
        <dbReference type="Proteomes" id="UP000076532"/>
    </source>
</evidence>
<sequence>MTLRGIHLADESREVSGPVKGASQIPVQAVFKMNNSTTSAGDVPLLWTPEPKFRGTFGIFSLCLTTMIISVWSAVHFDIPIRRQGVVRSFFTSVRWMLAALICPELLLFIAFNQRGNASRVLAHAGNHLPARKTKAVKKGFFRSLFTFSRSAQESLEEKDPLSTEPPRRHAFTMVHGFYASMGGFVFDLNDDDGEPEEPIFLHQSRTRMTLTSVGVRFLMEHHPNLLPDLSENSITDRTRASSLSKAILLAQLAWFCMSCAARLGQGLPLSLLEVTTLAHGLCTLVTYLLWWSKPLNVAEPTLIRGKEAREACALMTMCSPDEKYTIFGTVSIQFPAEMASVTTLPSSDRSSLLASSDGSTSQQSSGSTESLIEQKTFITLDPERQVLEGTDFTPKKDEAKTPFRNLKTLVLYNSRTEPWYAKRRETSEPVVLRPADTARWQLAYTAMERYGLAKADIKLPEQPYVSPRTTLQSSSDFKGHGIKAIVHSNLSAVALTLIYGLPHFLGWNARFPTPLEQRLWRMATMAVTLWGTGMASVVALIIIIRLLMKDFTGERRGEAALVACAASLYIITAGYLLVESMRQLFYLEPAAYALPLWLNYLPHFS</sequence>
<organism evidence="3 4">
    <name type="scientific">Athelia psychrophila</name>
    <dbReference type="NCBI Taxonomy" id="1759441"/>
    <lineage>
        <taxon>Eukaryota</taxon>
        <taxon>Fungi</taxon>
        <taxon>Dikarya</taxon>
        <taxon>Basidiomycota</taxon>
        <taxon>Agaricomycotina</taxon>
        <taxon>Agaricomycetes</taxon>
        <taxon>Agaricomycetidae</taxon>
        <taxon>Atheliales</taxon>
        <taxon>Atheliaceae</taxon>
        <taxon>Athelia</taxon>
    </lineage>
</organism>
<accession>A0A166GQC1</accession>
<feature type="transmembrane region" description="Helical" evidence="2">
    <location>
        <begin position="55"/>
        <end position="74"/>
    </location>
</feature>
<evidence type="ECO:0000313" key="3">
    <source>
        <dbReference type="EMBL" id="KZP18062.1"/>
    </source>
</evidence>
<keyword evidence="2" id="KW-1133">Transmembrane helix</keyword>
<evidence type="ECO:0000256" key="1">
    <source>
        <dbReference type="SAM" id="MobiDB-lite"/>
    </source>
</evidence>
<dbReference type="Proteomes" id="UP000076532">
    <property type="component" value="Unassembled WGS sequence"/>
</dbReference>
<reference evidence="3 4" key="1">
    <citation type="journal article" date="2016" name="Mol. Biol. Evol.">
        <title>Comparative Genomics of Early-Diverging Mushroom-Forming Fungi Provides Insights into the Origins of Lignocellulose Decay Capabilities.</title>
        <authorList>
            <person name="Nagy L.G."/>
            <person name="Riley R."/>
            <person name="Tritt A."/>
            <person name="Adam C."/>
            <person name="Daum C."/>
            <person name="Floudas D."/>
            <person name="Sun H."/>
            <person name="Yadav J.S."/>
            <person name="Pangilinan J."/>
            <person name="Larsson K.H."/>
            <person name="Matsuura K."/>
            <person name="Barry K."/>
            <person name="Labutti K."/>
            <person name="Kuo R."/>
            <person name="Ohm R.A."/>
            <person name="Bhattacharya S.S."/>
            <person name="Shirouzu T."/>
            <person name="Yoshinaga Y."/>
            <person name="Martin F.M."/>
            <person name="Grigoriev I.V."/>
            <person name="Hibbett D.S."/>
        </authorList>
    </citation>
    <scope>NUCLEOTIDE SEQUENCE [LARGE SCALE GENOMIC DNA]</scope>
    <source>
        <strain evidence="3 4">CBS 109695</strain>
    </source>
</reference>
<keyword evidence="4" id="KW-1185">Reference proteome</keyword>
<feature type="compositionally biased region" description="Low complexity" evidence="1">
    <location>
        <begin position="351"/>
        <end position="371"/>
    </location>
</feature>
<dbReference type="PANTHER" id="PTHR35043">
    <property type="entry name" value="TRANSCRIPTION FACTOR DOMAIN-CONTAINING PROTEIN"/>
    <property type="match status" value="1"/>
</dbReference>
<keyword evidence="2" id="KW-0472">Membrane</keyword>
<feature type="transmembrane region" description="Helical" evidence="2">
    <location>
        <begin position="485"/>
        <end position="506"/>
    </location>
</feature>
<gene>
    <name evidence="3" type="ORF">FIBSPDRAFT_933664</name>
</gene>
<protein>
    <submittedName>
        <fullName evidence="3">Uncharacterized protein</fullName>
    </submittedName>
</protein>
<evidence type="ECO:0000256" key="2">
    <source>
        <dbReference type="SAM" id="Phobius"/>
    </source>
</evidence>